<dbReference type="STRING" id="914150.TQ33_0796"/>
<dbReference type="Gene3D" id="3.30.530.20">
    <property type="match status" value="1"/>
</dbReference>
<evidence type="ECO:0000313" key="2">
    <source>
        <dbReference type="EMBL" id="AKE51769.1"/>
    </source>
</evidence>
<dbReference type="SUPFAM" id="SSF55961">
    <property type="entry name" value="Bet v1-like"/>
    <property type="match status" value="1"/>
</dbReference>
<dbReference type="InterPro" id="IPR023393">
    <property type="entry name" value="START-like_dom_sf"/>
</dbReference>
<protein>
    <recommendedName>
        <fullName evidence="4">Activator of Hsp90 ATPase 1 family protein</fullName>
    </recommendedName>
</protein>
<evidence type="ECO:0000256" key="1">
    <source>
        <dbReference type="SAM" id="SignalP"/>
    </source>
</evidence>
<dbReference type="PATRIC" id="fig|914150.5.peg.808"/>
<gene>
    <name evidence="2" type="ORF">TQ33_0796</name>
</gene>
<evidence type="ECO:0008006" key="4">
    <source>
        <dbReference type="Google" id="ProtNLM"/>
    </source>
</evidence>
<accession>A0A0F6TQA5</accession>
<proteinExistence type="predicted"/>
<dbReference type="HOGENOM" id="CLU_099379_0_0_6"/>
<keyword evidence="3" id="KW-1185">Reference proteome</keyword>
<evidence type="ECO:0000313" key="3">
    <source>
        <dbReference type="Proteomes" id="UP000034071"/>
    </source>
</evidence>
<keyword evidence="1" id="KW-0732">Signal</keyword>
<dbReference type="Proteomes" id="UP000034071">
    <property type="component" value="Chromosome"/>
</dbReference>
<name>A0A0F6TQA5_9GAMM</name>
<dbReference type="KEGG" id="kge:TQ33_0796"/>
<dbReference type="AlphaFoldDB" id="A0A0F6TQA5"/>
<dbReference type="EMBL" id="CP010975">
    <property type="protein sequence ID" value="AKE51769.1"/>
    <property type="molecule type" value="Genomic_DNA"/>
</dbReference>
<sequence>MKRLIMATLSALILLTVNSAEAIVSAQSKQHFSIKIETTIKAPAEEVYQQFLNVGDWWESSHTWFSDASKMYIEPKANGCFCEVNGDKEAMHMTVSMVMPNKNVQMVGGLGPLQSMGVYGHMSWSFEEKTKGLTTLSMSYLVKGFVGEESNMMAKAVDSVLNTQVKNLESKFK</sequence>
<reference evidence="2 3" key="1">
    <citation type="submission" date="2015-02" db="EMBL/GenBank/DDBJ databases">
        <title>Complete genome sequence of Kangiella geojedonensis strain YCS-5T.</title>
        <authorList>
            <person name="Kim K.M."/>
        </authorList>
    </citation>
    <scope>NUCLEOTIDE SEQUENCE [LARGE SCALE GENOMIC DNA]</scope>
    <source>
        <strain evidence="2 3">YCS-5</strain>
    </source>
</reference>
<dbReference type="RefSeq" id="WP_228640406.1">
    <property type="nucleotide sequence ID" value="NZ_CP010975.1"/>
</dbReference>
<feature type="chain" id="PRO_5002510605" description="Activator of Hsp90 ATPase 1 family protein" evidence="1">
    <location>
        <begin position="23"/>
        <end position="173"/>
    </location>
</feature>
<organism evidence="2 3">
    <name type="scientific">Kangiella geojedonensis</name>
    <dbReference type="NCBI Taxonomy" id="914150"/>
    <lineage>
        <taxon>Bacteria</taxon>
        <taxon>Pseudomonadati</taxon>
        <taxon>Pseudomonadota</taxon>
        <taxon>Gammaproteobacteria</taxon>
        <taxon>Kangiellales</taxon>
        <taxon>Kangiellaceae</taxon>
        <taxon>Kangiella</taxon>
    </lineage>
</organism>
<feature type="signal peptide" evidence="1">
    <location>
        <begin position="1"/>
        <end position="22"/>
    </location>
</feature>